<name>A0ABW8AS64_9ACTN</name>
<protein>
    <submittedName>
        <fullName evidence="1">DUF6758 family protein</fullName>
    </submittedName>
</protein>
<keyword evidence="2" id="KW-1185">Reference proteome</keyword>
<reference evidence="1 2" key="1">
    <citation type="submission" date="2024-10" db="EMBL/GenBank/DDBJ databases">
        <title>The Natural Products Discovery Center: Release of the First 8490 Sequenced Strains for Exploring Actinobacteria Biosynthetic Diversity.</title>
        <authorList>
            <person name="Kalkreuter E."/>
            <person name="Kautsar S.A."/>
            <person name="Yang D."/>
            <person name="Bader C.D."/>
            <person name="Teijaro C.N."/>
            <person name="Fluegel L."/>
            <person name="Davis C.M."/>
            <person name="Simpson J.R."/>
            <person name="Lauterbach L."/>
            <person name="Steele A.D."/>
            <person name="Gui C."/>
            <person name="Meng S."/>
            <person name="Li G."/>
            <person name="Viehrig K."/>
            <person name="Ye F."/>
            <person name="Su P."/>
            <person name="Kiefer A.F."/>
            <person name="Nichols A."/>
            <person name="Cepeda A.J."/>
            <person name="Yan W."/>
            <person name="Fan B."/>
            <person name="Jiang Y."/>
            <person name="Adhikari A."/>
            <person name="Zheng C.-J."/>
            <person name="Schuster L."/>
            <person name="Cowan T.M."/>
            <person name="Smanski M.J."/>
            <person name="Chevrette M.G."/>
            <person name="De Carvalho L.P.S."/>
            <person name="Shen B."/>
        </authorList>
    </citation>
    <scope>NUCLEOTIDE SEQUENCE [LARGE SCALE GENOMIC DNA]</scope>
    <source>
        <strain evidence="1 2">NPDC049639</strain>
    </source>
</reference>
<sequence length="221" mass="22879">MSTLRTCPRCGRVVRPPSLATGVWTCSEHGGVVPVTPAQAASAALITRVGEQSRVPIWLPRPLAADWVVSGLAWAGDDPGGVVATVLAVSGPHPIPEAADGDPAADLLLIAETPGVGLGAHLAGLSSVDAGPMLRDKVEHERAEAHVVVEGAEGGHEVPLWSVLLDDGLGYVGEAAGVWLWLLAWPATTAAVLLDGFTLVDARDPEQLFDVPMGALTPRLR</sequence>
<evidence type="ECO:0000313" key="1">
    <source>
        <dbReference type="EMBL" id="MFI7588456.1"/>
    </source>
</evidence>
<dbReference type="InterPro" id="IPR046646">
    <property type="entry name" value="DUF6758"/>
</dbReference>
<gene>
    <name evidence="1" type="ORF">ACIB24_15405</name>
</gene>
<dbReference type="Proteomes" id="UP001612915">
    <property type="component" value="Unassembled WGS sequence"/>
</dbReference>
<evidence type="ECO:0000313" key="2">
    <source>
        <dbReference type="Proteomes" id="UP001612915"/>
    </source>
</evidence>
<accession>A0ABW8AS64</accession>
<proteinExistence type="predicted"/>
<dbReference type="RefSeq" id="WP_398282131.1">
    <property type="nucleotide sequence ID" value="NZ_JBITLV010000005.1"/>
</dbReference>
<dbReference type="EMBL" id="JBITLV010000005">
    <property type="protein sequence ID" value="MFI7588456.1"/>
    <property type="molecule type" value="Genomic_DNA"/>
</dbReference>
<organism evidence="1 2">
    <name type="scientific">Spongisporangium articulatum</name>
    <dbReference type="NCBI Taxonomy" id="3362603"/>
    <lineage>
        <taxon>Bacteria</taxon>
        <taxon>Bacillati</taxon>
        <taxon>Actinomycetota</taxon>
        <taxon>Actinomycetes</taxon>
        <taxon>Kineosporiales</taxon>
        <taxon>Kineosporiaceae</taxon>
        <taxon>Spongisporangium</taxon>
    </lineage>
</organism>
<comment type="caution">
    <text evidence="1">The sequence shown here is derived from an EMBL/GenBank/DDBJ whole genome shotgun (WGS) entry which is preliminary data.</text>
</comment>
<dbReference type="Pfam" id="PF20544">
    <property type="entry name" value="DUF6758"/>
    <property type="match status" value="1"/>
</dbReference>